<organism evidence="1 2">
    <name type="scientific">Gordonia asplenii</name>
    <dbReference type="NCBI Taxonomy" id="2725283"/>
    <lineage>
        <taxon>Bacteria</taxon>
        <taxon>Bacillati</taxon>
        <taxon>Actinomycetota</taxon>
        <taxon>Actinomycetes</taxon>
        <taxon>Mycobacteriales</taxon>
        <taxon>Gordoniaceae</taxon>
        <taxon>Gordonia</taxon>
    </lineage>
</organism>
<dbReference type="PANTHER" id="PTHR10151:SF120">
    <property type="entry name" value="BIS(5'-ADENOSYL)-TRIPHOSPHATASE"/>
    <property type="match status" value="1"/>
</dbReference>
<sequence>MSTAANPLSALPAAALADVLPAVAAGLGFGGGGALRIPVRRDVVVLLIDGLGAELLAAHADRAPTLAAAASTTIRAGFPATTATSLTSLSVGAPCGVHGIIGYSFVPDGAPDGPASDRRLLNSLRWTLDHAEGPTAVEAYPPQRVQVNASFLQRFGAAGVEVHYVTPGYQRDSPLTQAVFRERGTHHPASTTAEIRDAVRAICAPADAVRRFTYAYYGNVDFQGHLHGPGSAEWLAELGAVDAMVAELASDLPPTCTLVVTADHGMVPAGHVIDIDTSPELLAGVDAVAGEARVRHVYAASGAASQVRDAWASTLGEHAHVVTRSQAIDEHWFGAQVSADVAARIGDVVAVARGHALLTRSVGEPLESSMAGHHGAWTTAEQLVPLIVLGA</sequence>
<keyword evidence="2" id="KW-1185">Reference proteome</keyword>
<dbReference type="Proteomes" id="UP000550729">
    <property type="component" value="Unassembled WGS sequence"/>
</dbReference>
<reference evidence="1 2" key="1">
    <citation type="submission" date="2020-04" db="EMBL/GenBank/DDBJ databases">
        <title>Gordonia sp. nov. TBRC 11910.</title>
        <authorList>
            <person name="Suriyachadkun C."/>
        </authorList>
    </citation>
    <scope>NUCLEOTIDE SEQUENCE [LARGE SCALE GENOMIC DNA]</scope>
    <source>
        <strain evidence="1 2">TBRC 11910</strain>
    </source>
</reference>
<protein>
    <submittedName>
        <fullName evidence="1">Alkaline phosphatase family protein</fullName>
    </submittedName>
</protein>
<evidence type="ECO:0000313" key="2">
    <source>
        <dbReference type="Proteomes" id="UP000550729"/>
    </source>
</evidence>
<dbReference type="GO" id="GO:0016787">
    <property type="term" value="F:hydrolase activity"/>
    <property type="evidence" value="ECO:0007669"/>
    <property type="project" value="UniProtKB-ARBA"/>
</dbReference>
<dbReference type="EMBL" id="JABBNB010000003">
    <property type="protein sequence ID" value="NMO00300.1"/>
    <property type="molecule type" value="Genomic_DNA"/>
</dbReference>
<dbReference type="AlphaFoldDB" id="A0A848KPP5"/>
<gene>
    <name evidence="1" type="ORF">HH308_03625</name>
</gene>
<dbReference type="SUPFAM" id="SSF53649">
    <property type="entry name" value="Alkaline phosphatase-like"/>
    <property type="match status" value="1"/>
</dbReference>
<proteinExistence type="predicted"/>
<dbReference type="PANTHER" id="PTHR10151">
    <property type="entry name" value="ECTONUCLEOTIDE PYROPHOSPHATASE/PHOSPHODIESTERASE"/>
    <property type="match status" value="1"/>
</dbReference>
<dbReference type="Gene3D" id="3.40.720.10">
    <property type="entry name" value="Alkaline Phosphatase, subunit A"/>
    <property type="match status" value="1"/>
</dbReference>
<evidence type="ECO:0000313" key="1">
    <source>
        <dbReference type="EMBL" id="NMO00300.1"/>
    </source>
</evidence>
<dbReference type="RefSeq" id="WP_170192809.1">
    <property type="nucleotide sequence ID" value="NZ_JABBNB010000003.1"/>
</dbReference>
<dbReference type="InterPro" id="IPR002591">
    <property type="entry name" value="Phosphodiest/P_Trfase"/>
</dbReference>
<dbReference type="InterPro" id="IPR017850">
    <property type="entry name" value="Alkaline_phosphatase_core_sf"/>
</dbReference>
<name>A0A848KPP5_9ACTN</name>
<comment type="caution">
    <text evidence="1">The sequence shown here is derived from an EMBL/GenBank/DDBJ whole genome shotgun (WGS) entry which is preliminary data.</text>
</comment>
<dbReference type="Pfam" id="PF01663">
    <property type="entry name" value="Phosphodiest"/>
    <property type="match status" value="1"/>
</dbReference>
<accession>A0A848KPP5</accession>